<dbReference type="InterPro" id="IPR051461">
    <property type="entry name" value="UPF0750_membrane"/>
</dbReference>
<keyword evidence="5 6" id="KW-0472">Membrane</keyword>
<protein>
    <recommendedName>
        <fullName evidence="9">YitT family protein</fullName>
    </recommendedName>
</protein>
<evidence type="ECO:0000313" key="7">
    <source>
        <dbReference type="EMBL" id="SLN10391.1"/>
    </source>
</evidence>
<evidence type="ECO:0000256" key="4">
    <source>
        <dbReference type="ARBA" id="ARBA00022989"/>
    </source>
</evidence>
<dbReference type="GO" id="GO:0005886">
    <property type="term" value="C:plasma membrane"/>
    <property type="evidence" value="ECO:0007669"/>
    <property type="project" value="UniProtKB-SubCell"/>
</dbReference>
<dbReference type="PANTHER" id="PTHR33545">
    <property type="entry name" value="UPF0750 MEMBRANE PROTEIN YITT-RELATED"/>
    <property type="match status" value="1"/>
</dbReference>
<feature type="transmembrane region" description="Helical" evidence="6">
    <location>
        <begin position="167"/>
        <end position="194"/>
    </location>
</feature>
<feature type="transmembrane region" description="Helical" evidence="6">
    <location>
        <begin position="114"/>
        <end position="147"/>
    </location>
</feature>
<dbReference type="InterPro" id="IPR003740">
    <property type="entry name" value="YitT"/>
</dbReference>
<name>A0A1Y5R7M3_9RHOB</name>
<keyword evidence="2" id="KW-1003">Cell membrane</keyword>
<dbReference type="RefSeq" id="WP_085866641.1">
    <property type="nucleotide sequence ID" value="NZ_FWFQ01000001.1"/>
</dbReference>
<evidence type="ECO:0000256" key="1">
    <source>
        <dbReference type="ARBA" id="ARBA00004651"/>
    </source>
</evidence>
<gene>
    <name evidence="7" type="ORF">PSA7680_00031</name>
</gene>
<dbReference type="EMBL" id="FWFQ01000001">
    <property type="protein sequence ID" value="SLN10391.1"/>
    <property type="molecule type" value="Genomic_DNA"/>
</dbReference>
<dbReference type="Proteomes" id="UP000193409">
    <property type="component" value="Unassembled WGS sequence"/>
</dbReference>
<evidence type="ECO:0000256" key="6">
    <source>
        <dbReference type="SAM" id="Phobius"/>
    </source>
</evidence>
<evidence type="ECO:0000313" key="8">
    <source>
        <dbReference type="Proteomes" id="UP000193409"/>
    </source>
</evidence>
<keyword evidence="3 6" id="KW-0812">Transmembrane</keyword>
<feature type="transmembrane region" description="Helical" evidence="6">
    <location>
        <begin position="55"/>
        <end position="78"/>
    </location>
</feature>
<proteinExistence type="predicted"/>
<dbReference type="AlphaFoldDB" id="A0A1Y5R7M3"/>
<dbReference type="Pfam" id="PF02588">
    <property type="entry name" value="YitT_membrane"/>
    <property type="match status" value="1"/>
</dbReference>
<comment type="subcellular location">
    <subcellularLocation>
        <location evidence="1">Cell membrane</location>
        <topology evidence="1">Multi-pass membrane protein</topology>
    </subcellularLocation>
</comment>
<evidence type="ECO:0000256" key="5">
    <source>
        <dbReference type="ARBA" id="ARBA00023136"/>
    </source>
</evidence>
<sequence>MTFLLDSSTPERHSLFEDAFALFVGTALMALAVMLLQASGLITGQIAGLSLLTSYATGQSFGLVFFLLNLPFYLLAFLRMGLRFTVKTFCAVALLTLFTEILPGQMRLEMLSPLAGALLAGVVSGAGLLVLFRHGASLGGVGIAALYLQDRFGIKAGWVQLGFDTGVFLLAFWLFPAVTVLYSLAGAAVVNVVIAMNHRRDRYIAS</sequence>
<keyword evidence="8" id="KW-1185">Reference proteome</keyword>
<keyword evidence="4 6" id="KW-1133">Transmembrane helix</keyword>
<evidence type="ECO:0000256" key="3">
    <source>
        <dbReference type="ARBA" id="ARBA00022692"/>
    </source>
</evidence>
<dbReference type="OrthoDB" id="3296441at2"/>
<evidence type="ECO:0000256" key="2">
    <source>
        <dbReference type="ARBA" id="ARBA00022475"/>
    </source>
</evidence>
<reference evidence="7 8" key="1">
    <citation type="submission" date="2017-03" db="EMBL/GenBank/DDBJ databases">
        <authorList>
            <person name="Afonso C.L."/>
            <person name="Miller P.J."/>
            <person name="Scott M.A."/>
            <person name="Spackman E."/>
            <person name="Goraichik I."/>
            <person name="Dimitrov K.M."/>
            <person name="Suarez D.L."/>
            <person name="Swayne D.E."/>
        </authorList>
    </citation>
    <scope>NUCLEOTIDE SEQUENCE [LARGE SCALE GENOMIC DNA]</scope>
    <source>
        <strain evidence="7 8">CECT 7680</strain>
    </source>
</reference>
<dbReference type="PANTHER" id="PTHR33545:SF5">
    <property type="entry name" value="UPF0750 MEMBRANE PROTEIN YITT"/>
    <property type="match status" value="1"/>
</dbReference>
<accession>A0A1Y5R7M3</accession>
<evidence type="ECO:0008006" key="9">
    <source>
        <dbReference type="Google" id="ProtNLM"/>
    </source>
</evidence>
<feature type="transmembrane region" description="Helical" evidence="6">
    <location>
        <begin position="20"/>
        <end position="43"/>
    </location>
</feature>
<organism evidence="7 8">
    <name type="scientific">Pseudoruegeria aquimaris</name>
    <dbReference type="NCBI Taxonomy" id="393663"/>
    <lineage>
        <taxon>Bacteria</taxon>
        <taxon>Pseudomonadati</taxon>
        <taxon>Pseudomonadota</taxon>
        <taxon>Alphaproteobacteria</taxon>
        <taxon>Rhodobacterales</taxon>
        <taxon>Roseobacteraceae</taxon>
        <taxon>Pseudoruegeria</taxon>
    </lineage>
</organism>